<dbReference type="Pfam" id="PF00782">
    <property type="entry name" value="DSPc"/>
    <property type="match status" value="1"/>
</dbReference>
<keyword evidence="9" id="KW-1185">Reference proteome</keyword>
<dbReference type="Proteomes" id="UP000184267">
    <property type="component" value="Unassembled WGS sequence"/>
</dbReference>
<dbReference type="PROSITE" id="PS00383">
    <property type="entry name" value="TYR_PHOSPHATASE_1"/>
    <property type="match status" value="1"/>
</dbReference>
<dbReference type="InterPro" id="IPR029021">
    <property type="entry name" value="Prot-tyrosine_phosphatase-like"/>
</dbReference>
<name>A0A1M2W048_TRAPU</name>
<evidence type="ECO:0000256" key="3">
    <source>
        <dbReference type="ARBA" id="ARBA00022801"/>
    </source>
</evidence>
<dbReference type="EMBL" id="MNAD01000423">
    <property type="protein sequence ID" value="OJT13150.1"/>
    <property type="molecule type" value="Genomic_DNA"/>
</dbReference>
<dbReference type="GO" id="GO:0004725">
    <property type="term" value="F:protein tyrosine phosphatase activity"/>
    <property type="evidence" value="ECO:0007669"/>
    <property type="project" value="UniProtKB-EC"/>
</dbReference>
<evidence type="ECO:0000313" key="8">
    <source>
        <dbReference type="EMBL" id="OJT13150.1"/>
    </source>
</evidence>
<protein>
    <recommendedName>
        <fullName evidence="2">protein-tyrosine-phosphatase</fullName>
        <ecNumber evidence="2">3.1.3.48</ecNumber>
    </recommendedName>
</protein>
<dbReference type="SMART" id="SM00195">
    <property type="entry name" value="DSPc"/>
    <property type="match status" value="1"/>
</dbReference>
<dbReference type="InterPro" id="IPR000340">
    <property type="entry name" value="Dual-sp_phosphatase_cat-dom"/>
</dbReference>
<evidence type="ECO:0000256" key="2">
    <source>
        <dbReference type="ARBA" id="ARBA00013064"/>
    </source>
</evidence>
<dbReference type="PANTHER" id="PTHR45848:SF4">
    <property type="entry name" value="DUAL SPECIFICITY PROTEIN PHOSPHATASE 12"/>
    <property type="match status" value="1"/>
</dbReference>
<dbReference type="Gene3D" id="3.90.190.10">
    <property type="entry name" value="Protein tyrosine phosphatase superfamily"/>
    <property type="match status" value="1"/>
</dbReference>
<dbReference type="SUPFAM" id="SSF52799">
    <property type="entry name" value="(Phosphotyrosine protein) phosphatases II"/>
    <property type="match status" value="1"/>
</dbReference>
<evidence type="ECO:0000313" key="9">
    <source>
        <dbReference type="Proteomes" id="UP000184267"/>
    </source>
</evidence>
<reference evidence="8 9" key="1">
    <citation type="submission" date="2016-10" db="EMBL/GenBank/DDBJ databases">
        <title>Genome sequence of the basidiomycete white-rot fungus Trametes pubescens.</title>
        <authorList>
            <person name="Makela M.R."/>
            <person name="Granchi Z."/>
            <person name="Peng M."/>
            <person name="De Vries R.P."/>
            <person name="Grigoriev I."/>
            <person name="Riley R."/>
            <person name="Hilden K."/>
        </authorList>
    </citation>
    <scope>NUCLEOTIDE SEQUENCE [LARGE SCALE GENOMIC DNA]</scope>
    <source>
        <strain evidence="8 9">FBCC735</strain>
    </source>
</reference>
<dbReference type="CDD" id="cd14498">
    <property type="entry name" value="DSP"/>
    <property type="match status" value="1"/>
</dbReference>
<dbReference type="PROSITE" id="PS50056">
    <property type="entry name" value="TYR_PHOSPHATASE_2"/>
    <property type="match status" value="1"/>
</dbReference>
<dbReference type="InterPro" id="IPR016130">
    <property type="entry name" value="Tyr_Pase_AS"/>
</dbReference>
<dbReference type="InterPro" id="IPR000387">
    <property type="entry name" value="Tyr_Pase_dom"/>
</dbReference>
<accession>A0A1M2W048</accession>
<feature type="compositionally biased region" description="Low complexity" evidence="5">
    <location>
        <begin position="270"/>
        <end position="283"/>
    </location>
</feature>
<keyword evidence="4" id="KW-0904">Protein phosphatase</keyword>
<evidence type="ECO:0000256" key="1">
    <source>
        <dbReference type="ARBA" id="ARBA00008601"/>
    </source>
</evidence>
<evidence type="ECO:0000256" key="5">
    <source>
        <dbReference type="SAM" id="MobiDB-lite"/>
    </source>
</evidence>
<dbReference type="GO" id="GO:0008138">
    <property type="term" value="F:protein tyrosine/serine/threonine phosphatase activity"/>
    <property type="evidence" value="ECO:0007669"/>
    <property type="project" value="TreeGrafter"/>
</dbReference>
<dbReference type="PROSITE" id="PS50054">
    <property type="entry name" value="TYR_PHOSPHATASE_DUAL"/>
    <property type="match status" value="1"/>
</dbReference>
<feature type="domain" description="Tyrosine-protein phosphatase" evidence="6">
    <location>
        <begin position="2"/>
        <end position="160"/>
    </location>
</feature>
<dbReference type="PANTHER" id="PTHR45848">
    <property type="entry name" value="DUAL SPECIFICITY PROTEIN PHOSPHATASE 12 FAMILY MEMBER"/>
    <property type="match status" value="1"/>
</dbReference>
<dbReference type="EC" id="3.1.3.48" evidence="2"/>
<evidence type="ECO:0000259" key="6">
    <source>
        <dbReference type="PROSITE" id="PS50054"/>
    </source>
</evidence>
<dbReference type="STRING" id="154538.A0A1M2W048"/>
<dbReference type="OrthoDB" id="2017893at2759"/>
<feature type="region of interest" description="Disordered" evidence="5">
    <location>
        <begin position="380"/>
        <end position="399"/>
    </location>
</feature>
<feature type="region of interest" description="Disordered" evidence="5">
    <location>
        <begin position="228"/>
        <end position="295"/>
    </location>
</feature>
<sequence>MSMNEVVHNLWVGDLPSALDTEKLKGHKIRSVLTAMRGRVSIHEVCLNVDAQRVCTGHLTSQTLVRHQINIDDTDSSDILQHFVPAVTFIQAELDKDHGVLVHCQAGISRSASIVAAYLMVSQGLDPEGALAVIRKVRPDVQPNEGFMRQLEIFYKASFKVSKRDKETRMFYLERVVREVMNGDGEVETEMFAKFPYTPSDTPVPTSRRRIRCKMCRHELATREHMLDHGQLGPPTPAVLSAAPSRRPSMNDAKPLSPLTTGLPTARRASSSGSKPSIQSPMSPISGASRRPSMHDILPRSRLGSITENRPLRTSLITLDSMSAQIGQEVSDAISDSAIDEDSSGDEPPKSDEPDSEDEAPNASESTAASNLPAVEATADKVDKVTPLPSQRPPISVSSSFIHPSDLAAQLASHPKLAALRTPSGLAMTPASGGPSPTRTAPQSPGLVNVKSANYFAPVSPPLLINPKCSGYFVEPMKWMEPFLEQGNMAGKITCPNKKCGAKLGNYDWAGVCCSCKEWVVPGFCIHRSKVDEVV</sequence>
<comment type="similarity">
    <text evidence="1">Belongs to the protein-tyrosine phosphatase family. Non-receptor class dual specificity subfamily.</text>
</comment>
<dbReference type="OMA" id="CCGCKEW"/>
<dbReference type="InterPro" id="IPR020422">
    <property type="entry name" value="TYR_PHOSPHATASE_DUAL_dom"/>
</dbReference>
<evidence type="ECO:0000256" key="4">
    <source>
        <dbReference type="ARBA" id="ARBA00022912"/>
    </source>
</evidence>
<dbReference type="GO" id="GO:0005634">
    <property type="term" value="C:nucleus"/>
    <property type="evidence" value="ECO:0007669"/>
    <property type="project" value="TreeGrafter"/>
</dbReference>
<keyword evidence="3" id="KW-0378">Hydrolase</keyword>
<proteinExistence type="inferred from homology"/>
<dbReference type="AlphaFoldDB" id="A0A1M2W048"/>
<gene>
    <name evidence="8" type="ORF">TRAPUB_10305</name>
</gene>
<evidence type="ECO:0000259" key="7">
    <source>
        <dbReference type="PROSITE" id="PS50056"/>
    </source>
</evidence>
<organism evidence="8 9">
    <name type="scientific">Trametes pubescens</name>
    <name type="common">White-rot fungus</name>
    <dbReference type="NCBI Taxonomy" id="154538"/>
    <lineage>
        <taxon>Eukaryota</taxon>
        <taxon>Fungi</taxon>
        <taxon>Dikarya</taxon>
        <taxon>Basidiomycota</taxon>
        <taxon>Agaricomycotina</taxon>
        <taxon>Agaricomycetes</taxon>
        <taxon>Polyporales</taxon>
        <taxon>Polyporaceae</taxon>
        <taxon>Trametes</taxon>
    </lineage>
</organism>
<feature type="domain" description="Tyrosine specific protein phosphatases" evidence="7">
    <location>
        <begin position="81"/>
        <end position="141"/>
    </location>
</feature>
<comment type="caution">
    <text evidence="8">The sequence shown here is derived from an EMBL/GenBank/DDBJ whole genome shotgun (WGS) entry which is preliminary data.</text>
</comment>
<feature type="region of interest" description="Disordered" evidence="5">
    <location>
        <begin position="335"/>
        <end position="375"/>
    </location>
</feature>